<dbReference type="GO" id="GO:0003676">
    <property type="term" value="F:nucleic acid binding"/>
    <property type="evidence" value="ECO:0007669"/>
    <property type="project" value="InterPro"/>
</dbReference>
<feature type="domain" description="Helicase ATP-binding" evidence="5">
    <location>
        <begin position="5"/>
        <end position="217"/>
    </location>
</feature>
<gene>
    <name evidence="6" type="ORF">g.6469</name>
</gene>
<dbReference type="OrthoDB" id="19182at2759"/>
<evidence type="ECO:0000313" key="6">
    <source>
        <dbReference type="EMBL" id="JAT84229.1"/>
    </source>
</evidence>
<evidence type="ECO:0000256" key="2">
    <source>
        <dbReference type="ARBA" id="ARBA00022801"/>
    </source>
</evidence>
<dbReference type="PANTHER" id="PTHR11472">
    <property type="entry name" value="DNA REPAIR DEAD HELICASE RAD3/XP-D SUBFAMILY MEMBER"/>
    <property type="match status" value="1"/>
</dbReference>
<feature type="region of interest" description="Disordered" evidence="4">
    <location>
        <begin position="114"/>
        <end position="176"/>
    </location>
</feature>
<proteinExistence type="predicted"/>
<evidence type="ECO:0000256" key="4">
    <source>
        <dbReference type="SAM" id="MobiDB-lite"/>
    </source>
</evidence>
<dbReference type="InterPro" id="IPR045028">
    <property type="entry name" value="DinG/Rad3-like"/>
</dbReference>
<dbReference type="Pfam" id="PF00270">
    <property type="entry name" value="DEAD"/>
    <property type="match status" value="1"/>
</dbReference>
<keyword evidence="2" id="KW-0378">Hydrolase</keyword>
<dbReference type="InterPro" id="IPR014013">
    <property type="entry name" value="Helic_SF1/SF2_ATP-bd_DinG/Rad3"/>
</dbReference>
<reference evidence="6" key="1">
    <citation type="submission" date="2015-09" db="EMBL/GenBank/DDBJ databases">
        <title>De novo assembly of Pectinophora gossypiella (Pink Bollworm) gut transcriptome.</title>
        <authorList>
            <person name="Tassone E.E."/>
        </authorList>
    </citation>
    <scope>NUCLEOTIDE SEQUENCE</scope>
</reference>
<dbReference type="GO" id="GO:0006289">
    <property type="term" value="P:nucleotide-excision repair"/>
    <property type="evidence" value="ECO:0007669"/>
    <property type="project" value="TreeGrafter"/>
</dbReference>
<dbReference type="InterPro" id="IPR027417">
    <property type="entry name" value="P-loop_NTPase"/>
</dbReference>
<accession>A0A1E1WBB2</accession>
<dbReference type="SUPFAM" id="SSF52540">
    <property type="entry name" value="P-loop containing nucleoside triphosphate hydrolases"/>
    <property type="match status" value="1"/>
</dbReference>
<dbReference type="GO" id="GO:0005524">
    <property type="term" value="F:ATP binding"/>
    <property type="evidence" value="ECO:0007669"/>
    <property type="project" value="UniProtKB-KW"/>
</dbReference>
<dbReference type="GO" id="GO:0016787">
    <property type="term" value="F:hydrolase activity"/>
    <property type="evidence" value="ECO:0007669"/>
    <property type="project" value="UniProtKB-KW"/>
</dbReference>
<evidence type="ECO:0000256" key="3">
    <source>
        <dbReference type="ARBA" id="ARBA00022840"/>
    </source>
</evidence>
<dbReference type="GO" id="GO:0005634">
    <property type="term" value="C:nucleus"/>
    <property type="evidence" value="ECO:0007669"/>
    <property type="project" value="TreeGrafter"/>
</dbReference>
<dbReference type="InterPro" id="IPR011545">
    <property type="entry name" value="DEAD/DEAH_box_helicase_dom"/>
</dbReference>
<dbReference type="PROSITE" id="PS51193">
    <property type="entry name" value="HELICASE_ATP_BIND_2"/>
    <property type="match status" value="1"/>
</dbReference>
<feature type="non-terminal residue" evidence="6">
    <location>
        <position position="1"/>
    </location>
</feature>
<dbReference type="GO" id="GO:1990918">
    <property type="term" value="P:double-strand break repair involved in meiotic recombination"/>
    <property type="evidence" value="ECO:0007669"/>
    <property type="project" value="TreeGrafter"/>
</dbReference>
<dbReference type="GO" id="GO:0003678">
    <property type="term" value="F:DNA helicase activity"/>
    <property type="evidence" value="ECO:0007669"/>
    <property type="project" value="TreeGrafter"/>
</dbReference>
<evidence type="ECO:0000259" key="5">
    <source>
        <dbReference type="PROSITE" id="PS51193"/>
    </source>
</evidence>
<keyword evidence="3" id="KW-0067">ATP-binding</keyword>
<organism evidence="6">
    <name type="scientific">Pectinophora gossypiella</name>
    <name type="common">Cotton pink bollworm</name>
    <name type="synonym">Depressaria gossypiella</name>
    <dbReference type="NCBI Taxonomy" id="13191"/>
    <lineage>
        <taxon>Eukaryota</taxon>
        <taxon>Metazoa</taxon>
        <taxon>Ecdysozoa</taxon>
        <taxon>Arthropoda</taxon>
        <taxon>Hexapoda</taxon>
        <taxon>Insecta</taxon>
        <taxon>Pterygota</taxon>
        <taxon>Neoptera</taxon>
        <taxon>Endopterygota</taxon>
        <taxon>Lepidoptera</taxon>
        <taxon>Glossata</taxon>
        <taxon>Ditrysia</taxon>
        <taxon>Gelechioidea</taxon>
        <taxon>Gelechiidae</taxon>
        <taxon>Apatetrinae</taxon>
        <taxon>Pectinophora</taxon>
    </lineage>
</organism>
<feature type="non-terminal residue" evidence="6">
    <location>
        <position position="217"/>
    </location>
</feature>
<protein>
    <recommendedName>
        <fullName evidence="5">Helicase ATP-binding domain-containing protein</fullName>
    </recommendedName>
</protein>
<keyword evidence="1" id="KW-0547">Nucleotide-binding</keyword>
<dbReference type="EMBL" id="GDQN01006825">
    <property type="protein sequence ID" value="JAT84229.1"/>
    <property type="molecule type" value="Transcribed_RNA"/>
</dbReference>
<sequence length="217" mass="23460">VRSIGGVPVRMPVEPYGCQVALMAKVITAIKQRKNCLLESPTGSGKTLALLCGALAWQQHETDTIAQSQAQQLVQQHPELHQVSGAAAYIASPPNKQFTPEKLFANTVFGERSIYDKPHHNSDGTNKRPEPLNDPDCSGAGSSYNDEVKIHKRRRLNGSGDGSNTNSPSKLAADTTPQKLVAVTPEKTINPADAGTPPNVRALYHLVDQLQFRTSMT</sequence>
<evidence type="ECO:0000256" key="1">
    <source>
        <dbReference type="ARBA" id="ARBA00022741"/>
    </source>
</evidence>
<name>A0A1E1WBB2_PECGO</name>
<dbReference type="PANTHER" id="PTHR11472:SF47">
    <property type="entry name" value="FANCONI ANEMIA GROUP J PROTEIN"/>
    <property type="match status" value="1"/>
</dbReference>
<dbReference type="AlphaFoldDB" id="A0A1E1WBB2"/>
<feature type="compositionally biased region" description="Basic and acidic residues" evidence="4">
    <location>
        <begin position="114"/>
        <end position="131"/>
    </location>
</feature>
<dbReference type="Gene3D" id="3.40.50.300">
    <property type="entry name" value="P-loop containing nucleotide triphosphate hydrolases"/>
    <property type="match status" value="1"/>
</dbReference>